<proteinExistence type="predicted"/>
<dbReference type="AlphaFoldDB" id="A0A7J0DJY2"/>
<protein>
    <submittedName>
        <fullName evidence="1">Uncharacterized protein</fullName>
    </submittedName>
</protein>
<sequence>MSAIDEFLSFLVFCDSGFSSRFWRDLISALLLLRQLTTAAGTHKVVKLLNYVPVYRHIIPHRADRLGQIKLQALRNRELATRRRTTSLEELSEELSETTRIARALNFAEQESTSSASSLGLSINSKEVEEGEEVNQGKPPISVPLVTRTIVPVASVLVWSIQTQKLPKT</sequence>
<gene>
    <name evidence="1" type="ORF">Acr_00g0046580</name>
</gene>
<evidence type="ECO:0000313" key="2">
    <source>
        <dbReference type="Proteomes" id="UP000585474"/>
    </source>
</evidence>
<comment type="caution">
    <text evidence="1">The sequence shown here is derived from an EMBL/GenBank/DDBJ whole genome shotgun (WGS) entry which is preliminary data.</text>
</comment>
<name>A0A7J0DJY2_9ERIC</name>
<evidence type="ECO:0000313" key="1">
    <source>
        <dbReference type="EMBL" id="GFS36542.1"/>
    </source>
</evidence>
<accession>A0A7J0DJY2</accession>
<dbReference type="Proteomes" id="UP000585474">
    <property type="component" value="Unassembled WGS sequence"/>
</dbReference>
<organism evidence="1 2">
    <name type="scientific">Actinidia rufa</name>
    <dbReference type="NCBI Taxonomy" id="165716"/>
    <lineage>
        <taxon>Eukaryota</taxon>
        <taxon>Viridiplantae</taxon>
        <taxon>Streptophyta</taxon>
        <taxon>Embryophyta</taxon>
        <taxon>Tracheophyta</taxon>
        <taxon>Spermatophyta</taxon>
        <taxon>Magnoliopsida</taxon>
        <taxon>eudicotyledons</taxon>
        <taxon>Gunneridae</taxon>
        <taxon>Pentapetalae</taxon>
        <taxon>asterids</taxon>
        <taxon>Ericales</taxon>
        <taxon>Actinidiaceae</taxon>
        <taxon>Actinidia</taxon>
    </lineage>
</organism>
<reference evidence="2" key="1">
    <citation type="submission" date="2019-07" db="EMBL/GenBank/DDBJ databases">
        <title>De Novo Assembly of kiwifruit Actinidia rufa.</title>
        <authorList>
            <person name="Sugita-Konishi S."/>
            <person name="Sato K."/>
            <person name="Mori E."/>
            <person name="Abe Y."/>
            <person name="Kisaki G."/>
            <person name="Hamano K."/>
            <person name="Suezawa K."/>
            <person name="Otani M."/>
            <person name="Fukuda T."/>
            <person name="Manabe T."/>
            <person name="Gomi K."/>
            <person name="Tabuchi M."/>
            <person name="Akimitsu K."/>
            <person name="Kataoka I."/>
        </authorList>
    </citation>
    <scope>NUCLEOTIDE SEQUENCE [LARGE SCALE GENOMIC DNA]</scope>
    <source>
        <strain evidence="2">cv. Fuchu</strain>
    </source>
</reference>
<dbReference type="EMBL" id="BJWL01000255">
    <property type="protein sequence ID" value="GFS36542.1"/>
    <property type="molecule type" value="Genomic_DNA"/>
</dbReference>
<keyword evidence="2" id="KW-1185">Reference proteome</keyword>